<organism evidence="1 2">
    <name type="scientific">Streptomyces phage Manuel</name>
    <dbReference type="NCBI Taxonomy" id="2053812"/>
    <lineage>
        <taxon>Viruses</taxon>
        <taxon>Duplodnaviria</taxon>
        <taxon>Heunggongvirae</taxon>
        <taxon>Uroviricota</taxon>
        <taxon>Caudoviricetes</taxon>
        <taxon>Beephvirinae</taxon>
        <taxon>Manuelvirus</taxon>
        <taxon>Manuelvirus manuel</taxon>
    </lineage>
</organism>
<gene>
    <name evidence="1" type="ORF">SEA_MANUEL_3</name>
</gene>
<accession>A0A2H4PQX4</accession>
<protein>
    <submittedName>
        <fullName evidence="1">Endonuclease VII</fullName>
    </submittedName>
</protein>
<dbReference type="InterPro" id="IPR004211">
    <property type="entry name" value="Endonuclease_7"/>
</dbReference>
<keyword evidence="1" id="KW-0540">Nuclease</keyword>
<dbReference type="Proteomes" id="UP000240735">
    <property type="component" value="Segment"/>
</dbReference>
<keyword evidence="2" id="KW-1185">Reference proteome</keyword>
<keyword evidence="1" id="KW-0255">Endonuclease</keyword>
<dbReference type="InterPro" id="IPR044925">
    <property type="entry name" value="His-Me_finger_sf"/>
</dbReference>
<dbReference type="Pfam" id="PF02945">
    <property type="entry name" value="Endonuclease_7"/>
    <property type="match status" value="1"/>
</dbReference>
<dbReference type="GO" id="GO:0004519">
    <property type="term" value="F:endonuclease activity"/>
    <property type="evidence" value="ECO:0007669"/>
    <property type="project" value="UniProtKB-KW"/>
</dbReference>
<dbReference type="EMBL" id="MG518519">
    <property type="protein sequence ID" value="ATW69321.1"/>
    <property type="molecule type" value="Genomic_DNA"/>
</dbReference>
<dbReference type="InterPro" id="IPR038563">
    <property type="entry name" value="Endonuclease_7_sf"/>
</dbReference>
<sequence>MKRCSKCGEQKSLDDFGKRKLSADGKQPWCRDCTRVHAKKNYNKDRLRRFNLTQEQYDQMLEDQDNRCAICGRTEASKAWAIDHDHACCPGQSSCGECVRGLLCLNCNTALGLFGDNIESLRRAIDYLQPKK</sequence>
<proteinExistence type="predicted"/>
<evidence type="ECO:0000313" key="2">
    <source>
        <dbReference type="Proteomes" id="UP000240735"/>
    </source>
</evidence>
<keyword evidence="1" id="KW-0378">Hydrolase</keyword>
<dbReference type="Gene3D" id="3.40.1800.10">
    <property type="entry name" value="His-Me finger endonucleases"/>
    <property type="match status" value="1"/>
</dbReference>
<evidence type="ECO:0000313" key="1">
    <source>
        <dbReference type="EMBL" id="ATW69321.1"/>
    </source>
</evidence>
<dbReference type="SUPFAM" id="SSF54060">
    <property type="entry name" value="His-Me finger endonucleases"/>
    <property type="match status" value="1"/>
</dbReference>
<reference evidence="1 2" key="1">
    <citation type="submission" date="2017-11" db="EMBL/GenBank/DDBJ databases">
        <authorList>
            <person name="Laing C."/>
            <person name="Caston J.C."/>
            <person name="Del V.M."/>
            <person name="Young O.M."/>
            <person name="Nayek S."/>
            <person name="Hughes L.E."/>
            <person name="Garlena R.A."/>
            <person name="Russell D.A."/>
            <person name="Pope W.H."/>
            <person name="Jacobs-Sera D."/>
            <person name="Hendrix R.W."/>
            <person name="Hatfull G.F."/>
        </authorList>
    </citation>
    <scope>NUCLEOTIDE SEQUENCE [LARGE SCALE GENOMIC DNA]</scope>
</reference>
<name>A0A2H4PQX4_9CAUD</name>